<dbReference type="OrthoDB" id="10256179at2759"/>
<dbReference type="GO" id="GO:0034551">
    <property type="term" value="P:mitochondrial respiratory chain complex III assembly"/>
    <property type="evidence" value="ECO:0007669"/>
    <property type="project" value="TreeGrafter"/>
</dbReference>
<evidence type="ECO:0000256" key="1">
    <source>
        <dbReference type="PROSITE-ProRule" id="PRU00235"/>
    </source>
</evidence>
<dbReference type="PANTHER" id="PTHR47563">
    <property type="entry name" value="PROTEIN FMP25, MITOCHONDRIAL"/>
    <property type="match status" value="1"/>
</dbReference>
<evidence type="ECO:0000313" key="3">
    <source>
        <dbReference type="Proteomes" id="UP000290288"/>
    </source>
</evidence>
<protein>
    <submittedName>
        <fullName evidence="2">Uncharacterized protein</fullName>
    </submittedName>
</protein>
<evidence type="ECO:0000313" key="2">
    <source>
        <dbReference type="EMBL" id="RXW17978.1"/>
    </source>
</evidence>
<dbReference type="PROSITE" id="PS50012">
    <property type="entry name" value="RCC1_3"/>
    <property type="match status" value="2"/>
</dbReference>
<dbReference type="PANTHER" id="PTHR47563:SF1">
    <property type="entry name" value="PROTEIN FMP25, MITOCHONDRIAL"/>
    <property type="match status" value="1"/>
</dbReference>
<accession>A0A4V1Q3B2</accession>
<dbReference type="STRING" id="2316362.A0A4V1Q3B2"/>
<dbReference type="InterPro" id="IPR009091">
    <property type="entry name" value="RCC1/BLIP-II"/>
</dbReference>
<dbReference type="EMBL" id="SDEE01000299">
    <property type="protein sequence ID" value="RXW17978.1"/>
    <property type="molecule type" value="Genomic_DNA"/>
</dbReference>
<dbReference type="PROSITE" id="PS00626">
    <property type="entry name" value="RCC1_2"/>
    <property type="match status" value="1"/>
</dbReference>
<comment type="caution">
    <text evidence="2">The sequence shown here is derived from an EMBL/GenBank/DDBJ whole genome shotgun (WGS) entry which is preliminary data.</text>
</comment>
<keyword evidence="3" id="KW-1185">Reference proteome</keyword>
<dbReference type="InterPro" id="IPR053245">
    <property type="entry name" value="MitoProcess-Associated"/>
</dbReference>
<dbReference type="Proteomes" id="UP000290288">
    <property type="component" value="Unassembled WGS sequence"/>
</dbReference>
<name>A0A4V1Q3B2_9AGAR</name>
<feature type="repeat" description="RCC1" evidence="1">
    <location>
        <begin position="101"/>
        <end position="145"/>
    </location>
</feature>
<dbReference type="Pfam" id="PF13540">
    <property type="entry name" value="RCC1_2"/>
    <property type="match status" value="1"/>
</dbReference>
<dbReference type="InterPro" id="IPR000408">
    <property type="entry name" value="Reg_chr_condens"/>
</dbReference>
<sequence length="554" mass="59339">MSAVLMGGVAVYAGGRQVHNDSRPAGKETEQDPTLAGGSLVWDQENLHSLVWGSNRSKVLSPTSRQRDVIRSPAVAAWLDGVALRDLQFHETHAACIDANGDVYQWGDGFFGDLAANSPPKLTLRGKNIVQLQLTGDKAYALSASGHIYVFAANVIDQVLTPGAPTPASDGWWGTGWLWGEDENIDFAQVTSNDKLNRREKFTSIAAGQSHLLALTSKGRAFAHPINKSANSHGQLGFQKFAVPDPAAAVTGKEAHLHLDLIPKSLSDPFWKASRSVRATSEAAPEDNLANVNDKNIRFCPYIYEIPSLRGVEFVQIAAGSRTSFGRTSNGRVLGWGANEFGQLGLGSSITLDTITVPSEVVLWRATPSRVSCECTDVTAGGDLSAFIVSRGDARASSHTDLLMSGNGQYGGLGNNVFTTAQSNASRVKAVSGLQQYNDKTQQMDPIKPNAVTIAPSGSVLVSINSAADSQGVGGSDLFVWGRNFDSELGNGKKSSLAGPARLEVPEGERMMLMERKAKEVRDLHGRVWKRGVRVKQHVAAGYGTSAVYWKIVD</sequence>
<gene>
    <name evidence="2" type="ORF">EST38_g7882</name>
</gene>
<proteinExistence type="predicted"/>
<dbReference type="AlphaFoldDB" id="A0A4V1Q3B2"/>
<reference evidence="2 3" key="1">
    <citation type="submission" date="2019-01" db="EMBL/GenBank/DDBJ databases">
        <title>Draft genome sequence of Psathyrella aberdarensis IHI B618.</title>
        <authorList>
            <person name="Buettner E."/>
            <person name="Kellner H."/>
        </authorList>
    </citation>
    <scope>NUCLEOTIDE SEQUENCE [LARGE SCALE GENOMIC DNA]</scope>
    <source>
        <strain evidence="2 3">IHI B618</strain>
    </source>
</reference>
<dbReference type="SUPFAM" id="SSF50985">
    <property type="entry name" value="RCC1/BLIP-II"/>
    <property type="match status" value="1"/>
</dbReference>
<feature type="repeat" description="RCC1" evidence="1">
    <location>
        <begin position="331"/>
        <end position="391"/>
    </location>
</feature>
<organism evidence="2 3">
    <name type="scientific">Candolleomyces aberdarensis</name>
    <dbReference type="NCBI Taxonomy" id="2316362"/>
    <lineage>
        <taxon>Eukaryota</taxon>
        <taxon>Fungi</taxon>
        <taxon>Dikarya</taxon>
        <taxon>Basidiomycota</taxon>
        <taxon>Agaricomycotina</taxon>
        <taxon>Agaricomycetes</taxon>
        <taxon>Agaricomycetidae</taxon>
        <taxon>Agaricales</taxon>
        <taxon>Agaricineae</taxon>
        <taxon>Psathyrellaceae</taxon>
        <taxon>Candolleomyces</taxon>
    </lineage>
</organism>
<dbReference type="GO" id="GO:0005743">
    <property type="term" value="C:mitochondrial inner membrane"/>
    <property type="evidence" value="ECO:0007669"/>
    <property type="project" value="TreeGrafter"/>
</dbReference>
<dbReference type="Gene3D" id="2.130.10.30">
    <property type="entry name" value="Regulator of chromosome condensation 1/beta-lactamase-inhibitor protein II"/>
    <property type="match status" value="1"/>
</dbReference>